<dbReference type="Pfam" id="PF02493">
    <property type="entry name" value="MORN"/>
    <property type="match status" value="8"/>
</dbReference>
<feature type="compositionally biased region" description="Polar residues" evidence="9">
    <location>
        <begin position="909"/>
        <end position="919"/>
    </location>
</feature>
<evidence type="ECO:0000256" key="7">
    <source>
        <dbReference type="ARBA" id="ARBA00023212"/>
    </source>
</evidence>
<keyword evidence="8" id="KW-0966">Cell projection</keyword>
<feature type="compositionally biased region" description="Basic and acidic residues" evidence="9">
    <location>
        <begin position="80"/>
        <end position="89"/>
    </location>
</feature>
<comment type="caution">
    <text evidence="10">The sequence shown here is derived from an EMBL/GenBank/DDBJ whole genome shotgun (WGS) entry which is preliminary data.</text>
</comment>
<dbReference type="SUPFAM" id="SSF82185">
    <property type="entry name" value="Histone H3 K4-specific methyltransferase SET7/9 N-terminal domain"/>
    <property type="match status" value="3"/>
</dbReference>
<dbReference type="EMBL" id="JABDTM020028008">
    <property type="protein sequence ID" value="KAH0809636.1"/>
    <property type="molecule type" value="Genomic_DNA"/>
</dbReference>
<evidence type="ECO:0000256" key="1">
    <source>
        <dbReference type="ARBA" id="ARBA00004230"/>
    </source>
</evidence>
<evidence type="ECO:0000256" key="5">
    <source>
        <dbReference type="ARBA" id="ARBA00022846"/>
    </source>
</evidence>
<keyword evidence="3" id="KW-0963">Cytoplasm</keyword>
<dbReference type="PANTHER" id="PTHR46613">
    <property type="entry name" value="RADIAL SPOKE HEAD 10 HOMOLOG B-RELATED"/>
    <property type="match status" value="1"/>
</dbReference>
<feature type="region of interest" description="Disordered" evidence="9">
    <location>
        <begin position="909"/>
        <end position="949"/>
    </location>
</feature>
<evidence type="ECO:0000256" key="9">
    <source>
        <dbReference type="SAM" id="MobiDB-lite"/>
    </source>
</evidence>
<dbReference type="InterPro" id="IPR003409">
    <property type="entry name" value="MORN"/>
</dbReference>
<sequence>MTQPSFGVSRVDKMARGPRRSGREGSREPEHIAEEKTLGKLRPAISSRLAILILAGRLDTLPKFGGINTTYDEMSLTRRSSAERDKSKDSVAPASLKSVESPDVKSVESPDVDALHFPQIKRMDDVITNFFNQIVQYVIEDLIIVEPKEEPVVEVSDEALVKDYKDLKAEDLVNAEVTATSGSKVVLSRKSSSKSLSRKKGSSARNVEKKAESGSLGRKVESSLRNVDKKTESSLRNVDKKAESSLRNVDKKTVSSLRNVDRRSESSVDKKLGKSMNASFTLETIKEEMSEASRSKTSTASSSLQDPLMEEEREVKIIFTNGNTYEGRISKRIMNGKGRYVWTDGTVYEGDFKDGFPTGKGTMVLPDLSRYEGEFNQGLFHGHGFLNIVATPTFYSGRWRNGLKHGEGWLLYEPGDWYEGGWANDFKDGFGLRCYKNGAKYRGEWREGKYDGRGMMIWENSDGEWSKGAMHGKGEYIWKAFYNTTFAFPVQTIYRGEWAEGKRSGEGTMYFGDESGLKLKGKWDDDFKHGDGLLVCGNGRVVEQTLLFQYDKPTRTESSASSVPHNLLRQILDVPVFNAPEFVDVGFYVDKLLSKLQDVSHDKLKLLKTFEEKCIKNTIIRFLPQLKDLYRDYCSMAAKAQLHYEPVLIRLFLWQLYQDIDISRSGISLAGTDLILGENPNSCVENVHCPFEPIYFWQFLMSLVGVALSTISLEEIYDTSSSQGGVSSFVVKKFFDEVLFAKPSDHRDTLLLNYLDLAPIKAVYALYQKVGEPHSARTFLQNSCTRKGELPLLCHLEMHLRPADSQFGANFVPLAQYITFDAHKPVEMDEWAKHRWATLFDLRHLGAKNIVRCLAKVCPLIVQEDRIVNMDYPLTFLEFYQTVLTCIFTVLELEMKKEHKILWQSVPTPVTETSASSKPRTPLKKVPSQNVVKVEKKAAKKKKKKKKHA</sequence>
<keyword evidence="6" id="KW-0969">Cilium</keyword>
<feature type="region of interest" description="Disordered" evidence="9">
    <location>
        <begin position="76"/>
        <end position="108"/>
    </location>
</feature>
<evidence type="ECO:0000256" key="8">
    <source>
        <dbReference type="ARBA" id="ARBA00023273"/>
    </source>
</evidence>
<feature type="compositionally biased region" description="Basic and acidic residues" evidence="9">
    <location>
        <begin position="206"/>
        <end position="272"/>
    </location>
</feature>
<dbReference type="SMART" id="SM00698">
    <property type="entry name" value="MORN"/>
    <property type="match status" value="8"/>
</dbReference>
<comment type="subcellular location">
    <subcellularLocation>
        <location evidence="1">Cell projection</location>
        <location evidence="1">Cilium</location>
        <location evidence="1">Flagellum</location>
    </subcellularLocation>
    <subcellularLocation>
        <location evidence="2">Cytoplasm</location>
        <location evidence="2">Cytoskeleton</location>
        <location evidence="2">Cilium axoneme</location>
    </subcellularLocation>
</comment>
<keyword evidence="5" id="KW-0282">Flagellum</keyword>
<feature type="compositionally biased region" description="Basic and acidic residues" evidence="9">
    <location>
        <begin position="10"/>
        <end position="35"/>
    </location>
</feature>
<feature type="region of interest" description="Disordered" evidence="9">
    <location>
        <begin position="188"/>
        <end position="272"/>
    </location>
</feature>
<feature type="region of interest" description="Disordered" evidence="9">
    <location>
        <begin position="288"/>
        <end position="307"/>
    </location>
</feature>
<evidence type="ECO:0000256" key="6">
    <source>
        <dbReference type="ARBA" id="ARBA00023069"/>
    </source>
</evidence>
<dbReference type="PANTHER" id="PTHR46613:SF1">
    <property type="entry name" value="RADIAL SPOKE HEAD 10 HOMOLOG B-RELATED"/>
    <property type="match status" value="1"/>
</dbReference>
<evidence type="ECO:0000256" key="4">
    <source>
        <dbReference type="ARBA" id="ARBA00022737"/>
    </source>
</evidence>
<feature type="compositionally biased region" description="Basic residues" evidence="9">
    <location>
        <begin position="938"/>
        <end position="949"/>
    </location>
</feature>
<name>A0A8J6H882_TENMO</name>
<reference evidence="10" key="1">
    <citation type="journal article" date="2020" name="J Insects Food Feed">
        <title>The yellow mealworm (Tenebrio molitor) genome: a resource for the emerging insects as food and feed industry.</title>
        <authorList>
            <person name="Eriksson T."/>
            <person name="Andere A."/>
            <person name="Kelstrup H."/>
            <person name="Emery V."/>
            <person name="Picard C."/>
        </authorList>
    </citation>
    <scope>NUCLEOTIDE SEQUENCE</scope>
    <source>
        <strain evidence="10">Stoneville</strain>
        <tissue evidence="10">Whole head</tissue>
    </source>
</reference>
<dbReference type="AlphaFoldDB" id="A0A8J6H882"/>
<keyword evidence="7" id="KW-0206">Cytoskeleton</keyword>
<dbReference type="Gene3D" id="2.20.110.10">
    <property type="entry name" value="Histone H3 K4-specific methyltransferase SET7/9 N-terminal domain"/>
    <property type="match status" value="4"/>
</dbReference>
<keyword evidence="11" id="KW-1185">Reference proteome</keyword>
<gene>
    <name evidence="10" type="ORF">GEV33_013151</name>
</gene>
<keyword evidence="4" id="KW-0677">Repeat</keyword>
<dbReference type="Proteomes" id="UP000719412">
    <property type="component" value="Unassembled WGS sequence"/>
</dbReference>
<evidence type="ECO:0000256" key="3">
    <source>
        <dbReference type="ARBA" id="ARBA00022490"/>
    </source>
</evidence>
<accession>A0A8J6H882</accession>
<evidence type="ECO:0000313" key="11">
    <source>
        <dbReference type="Proteomes" id="UP000719412"/>
    </source>
</evidence>
<dbReference type="GO" id="GO:0031514">
    <property type="term" value="C:motile cilium"/>
    <property type="evidence" value="ECO:0007669"/>
    <property type="project" value="UniProtKB-SubCell"/>
</dbReference>
<organism evidence="10 11">
    <name type="scientific">Tenebrio molitor</name>
    <name type="common">Yellow mealworm beetle</name>
    <dbReference type="NCBI Taxonomy" id="7067"/>
    <lineage>
        <taxon>Eukaryota</taxon>
        <taxon>Metazoa</taxon>
        <taxon>Ecdysozoa</taxon>
        <taxon>Arthropoda</taxon>
        <taxon>Hexapoda</taxon>
        <taxon>Insecta</taxon>
        <taxon>Pterygota</taxon>
        <taxon>Neoptera</taxon>
        <taxon>Endopterygota</taxon>
        <taxon>Coleoptera</taxon>
        <taxon>Polyphaga</taxon>
        <taxon>Cucujiformia</taxon>
        <taxon>Tenebrionidae</taxon>
        <taxon>Tenebrio</taxon>
    </lineage>
</organism>
<evidence type="ECO:0000256" key="2">
    <source>
        <dbReference type="ARBA" id="ARBA00004430"/>
    </source>
</evidence>
<feature type="region of interest" description="Disordered" evidence="9">
    <location>
        <begin position="1"/>
        <end position="35"/>
    </location>
</feature>
<reference evidence="10" key="2">
    <citation type="submission" date="2021-08" db="EMBL/GenBank/DDBJ databases">
        <authorList>
            <person name="Eriksson T."/>
        </authorList>
    </citation>
    <scope>NUCLEOTIDE SEQUENCE</scope>
    <source>
        <strain evidence="10">Stoneville</strain>
        <tissue evidence="10">Whole head</tissue>
    </source>
</reference>
<proteinExistence type="predicted"/>
<evidence type="ECO:0000313" key="10">
    <source>
        <dbReference type="EMBL" id="KAH0809636.1"/>
    </source>
</evidence>
<dbReference type="GO" id="GO:0005930">
    <property type="term" value="C:axoneme"/>
    <property type="evidence" value="ECO:0007669"/>
    <property type="project" value="UniProtKB-SubCell"/>
</dbReference>
<protein>
    <submittedName>
        <fullName evidence="10">Uncharacterized protein</fullName>
    </submittedName>
</protein>